<sequence>MGEKIRYIETTAESFAEVEPESFDVVAALEMLEHVPDYRSTVYALAKLTRPGGKVFLSTINRSSKAYLMAVLGAEYVLNILPRGTHDYAKFIRPSELANAARDAGLLVKDITGYSYNPLTRGCKLVANPSVNYLVYAQKL</sequence>
<dbReference type="PANTHER" id="PTHR43464">
    <property type="entry name" value="METHYLTRANSFERASE"/>
    <property type="match status" value="1"/>
</dbReference>
<evidence type="ECO:0008006" key="6">
    <source>
        <dbReference type="Google" id="ProtNLM"/>
    </source>
</evidence>
<gene>
    <name evidence="5" type="ORF">METZ01_LOCUS30231</name>
</gene>
<dbReference type="GO" id="GO:0032259">
    <property type="term" value="P:methylation"/>
    <property type="evidence" value="ECO:0007669"/>
    <property type="project" value="UniProtKB-KW"/>
</dbReference>
<evidence type="ECO:0000256" key="1">
    <source>
        <dbReference type="ARBA" id="ARBA00022603"/>
    </source>
</evidence>
<dbReference type="NCBIfam" id="TIGR01983">
    <property type="entry name" value="UbiG"/>
    <property type="match status" value="1"/>
</dbReference>
<dbReference type="SUPFAM" id="SSF53335">
    <property type="entry name" value="S-adenosyl-L-methionine-dependent methyltransferases"/>
    <property type="match status" value="1"/>
</dbReference>
<dbReference type="InterPro" id="IPR029063">
    <property type="entry name" value="SAM-dependent_MTases_sf"/>
</dbReference>
<evidence type="ECO:0000256" key="2">
    <source>
        <dbReference type="ARBA" id="ARBA00022679"/>
    </source>
</evidence>
<protein>
    <recommendedName>
        <fullName evidence="6">Methyltransferase type 11 domain-containing protein</fullName>
    </recommendedName>
</protein>
<organism evidence="5">
    <name type="scientific">marine metagenome</name>
    <dbReference type="NCBI Taxonomy" id="408172"/>
    <lineage>
        <taxon>unclassified sequences</taxon>
        <taxon>metagenomes</taxon>
        <taxon>ecological metagenomes</taxon>
    </lineage>
</organism>
<keyword evidence="3" id="KW-0831">Ubiquinone biosynthesis</keyword>
<evidence type="ECO:0000313" key="5">
    <source>
        <dbReference type="EMBL" id="SUZ77377.1"/>
    </source>
</evidence>
<evidence type="ECO:0000256" key="3">
    <source>
        <dbReference type="ARBA" id="ARBA00022688"/>
    </source>
</evidence>
<dbReference type="AlphaFoldDB" id="A0A381QH32"/>
<accession>A0A381QH32</accession>
<keyword evidence="4" id="KW-0949">S-adenosyl-L-methionine</keyword>
<dbReference type="Pfam" id="PF13489">
    <property type="entry name" value="Methyltransf_23"/>
    <property type="match status" value="1"/>
</dbReference>
<evidence type="ECO:0000256" key="4">
    <source>
        <dbReference type="ARBA" id="ARBA00022691"/>
    </source>
</evidence>
<dbReference type="InterPro" id="IPR010233">
    <property type="entry name" value="UbiG_MeTrfase"/>
</dbReference>
<dbReference type="GO" id="GO:0010420">
    <property type="term" value="F:polyprenyldihydroxybenzoate methyltransferase activity"/>
    <property type="evidence" value="ECO:0007669"/>
    <property type="project" value="InterPro"/>
</dbReference>
<keyword evidence="1" id="KW-0489">Methyltransferase</keyword>
<proteinExistence type="predicted"/>
<keyword evidence="2" id="KW-0808">Transferase</keyword>
<reference evidence="5" key="1">
    <citation type="submission" date="2018-05" db="EMBL/GenBank/DDBJ databases">
        <authorList>
            <person name="Lanie J.A."/>
            <person name="Ng W.-L."/>
            <person name="Kazmierczak K.M."/>
            <person name="Andrzejewski T.M."/>
            <person name="Davidsen T.M."/>
            <person name="Wayne K.J."/>
            <person name="Tettelin H."/>
            <person name="Glass J.I."/>
            <person name="Rusch D."/>
            <person name="Podicherti R."/>
            <person name="Tsui H.-C.T."/>
            <person name="Winkler M.E."/>
        </authorList>
    </citation>
    <scope>NUCLEOTIDE SEQUENCE</scope>
</reference>
<dbReference type="GO" id="GO:0061542">
    <property type="term" value="F:3-demethylubiquinol 3-O-methyltransferase activity"/>
    <property type="evidence" value="ECO:0007669"/>
    <property type="project" value="InterPro"/>
</dbReference>
<dbReference type="Gene3D" id="3.40.50.150">
    <property type="entry name" value="Vaccinia Virus protein VP39"/>
    <property type="match status" value="1"/>
</dbReference>
<dbReference type="EMBL" id="UINC01001315">
    <property type="protein sequence ID" value="SUZ77377.1"/>
    <property type="molecule type" value="Genomic_DNA"/>
</dbReference>
<name>A0A381QH32_9ZZZZ</name>
<dbReference type="PANTHER" id="PTHR43464:SF19">
    <property type="entry name" value="UBIQUINONE BIOSYNTHESIS O-METHYLTRANSFERASE, MITOCHONDRIAL"/>
    <property type="match status" value="1"/>
</dbReference>